<feature type="domain" description="ALG11 mannosyltransferase N-terminal" evidence="14">
    <location>
        <begin position="98"/>
        <end position="306"/>
    </location>
</feature>
<dbReference type="SUPFAM" id="SSF53756">
    <property type="entry name" value="UDP-Glycosyltransferase/glycogen phosphorylase"/>
    <property type="match status" value="1"/>
</dbReference>
<comment type="subcellular location">
    <subcellularLocation>
        <location evidence="1">Endoplasmic reticulum membrane</location>
        <topology evidence="1">Single-pass membrane protein</topology>
    </subcellularLocation>
</comment>
<keyword evidence="8 12" id="KW-0256">Endoplasmic reticulum</keyword>
<dbReference type="InterPro" id="IPR001296">
    <property type="entry name" value="Glyco_trans_1"/>
</dbReference>
<dbReference type="FunFam" id="3.40.50.2000:FF:000256">
    <property type="entry name" value="GDP-Man:Man(3)GlcNAc(2)-PP-Dol alpha-1,2-mannosyltransferase"/>
    <property type="match status" value="1"/>
</dbReference>
<dbReference type="Proteomes" id="UP000324022">
    <property type="component" value="Unassembled WGS sequence"/>
</dbReference>
<evidence type="ECO:0000256" key="10">
    <source>
        <dbReference type="ARBA" id="ARBA00023136"/>
    </source>
</evidence>
<organism evidence="15 16">
    <name type="scientific">Ustilago trichophora</name>
    <dbReference type="NCBI Taxonomy" id="86804"/>
    <lineage>
        <taxon>Eukaryota</taxon>
        <taxon>Fungi</taxon>
        <taxon>Dikarya</taxon>
        <taxon>Basidiomycota</taxon>
        <taxon>Ustilaginomycotina</taxon>
        <taxon>Ustilaginomycetes</taxon>
        <taxon>Ustilaginales</taxon>
        <taxon>Ustilaginaceae</taxon>
        <taxon>Ustilago</taxon>
    </lineage>
</organism>
<evidence type="ECO:0000256" key="9">
    <source>
        <dbReference type="ARBA" id="ARBA00022989"/>
    </source>
</evidence>
<evidence type="ECO:0000313" key="16">
    <source>
        <dbReference type="Proteomes" id="UP000324022"/>
    </source>
</evidence>
<evidence type="ECO:0000256" key="12">
    <source>
        <dbReference type="RuleBase" id="RU367051"/>
    </source>
</evidence>
<gene>
    <name evidence="15" type="ORF">UTRI_02560</name>
</gene>
<keyword evidence="6 12" id="KW-0808">Transferase</keyword>
<keyword evidence="16" id="KW-1185">Reference proteome</keyword>
<name>A0A5C3E6E5_9BASI</name>
<keyword evidence="5 12" id="KW-0328">Glycosyltransferase</keyword>
<dbReference type="PANTHER" id="PTHR45919">
    <property type="entry name" value="GDP-MAN:MAN(3)GLCNAC(2)-PP-DOL ALPHA-1,2-MANNOSYLTRANSFERASE"/>
    <property type="match status" value="1"/>
</dbReference>
<dbReference type="EC" id="2.4.1.131" evidence="3 12"/>
<sequence>MASAFASASSTILATYDPSGITTFFPASRAESLLATLKTTLVPLLLPLFLVSFSLLVGAIQVCDKALRNTRRTNRIRRRKLLSSLEINEKAQGETRRRILGFFHPYCNAGGGGERVLYEAISLHLTLDPNCIVVVYTGDFPTASKAEILGKASARFGIDIDEKRVAFVGLKRRWMVEDSAWKSWTLLGQSYGSVWLGFEALSQLIPDVWIDTMGYAFTYPVVKLFDRKIPIGAYVHYPVISTDMLKRVEKRQAGHTNDAATANSALRSSVKLAYYRCFARLYSWALRRADAVVGNGSWTAAHLTQLLGQNADQGAVKVVYPPCDTEQMSTFPLEARSRTIVSLAQFRPEKEHPTQLYILQQLRTTHPSLFSSPDPIKLVLMGSSRNTEDEKRISMLRLLSTQLGMDPHVEFVVNATFPTILARLKEASVGISTMKDEHFGINVVEFMAAGLITVSHKSAGPWLDIAVPSANHALSTTSEEEATTPATATGYHAETVDEFAQVLGEVFETEQKDSESILSMRKAARSRAQTVFGREAFTQSWQNHLWRKLEAKLENATRPNADKKTQ</sequence>
<comment type="function">
    <text evidence="12">GDP-Man:Man(3)GlcNAc(2)-PP-Dol alpha-1,2-mannosyltransferase that operates in the biosynthetic pathway of dolichol-linked oligosaccharides, the glycan precursors employed in protein asparagine (N)-glycosylation. The assembly of dolichol-linked oligosaccharides begins on the cytosolic side of the endoplasmic reticulum membrane and finishes in its lumen. The sequential addition of sugars to dolichol pyrophosphate produces dolichol-linked oligosaccharides containing fourteen sugars, including two GlcNAcs, nine mannoses and three glucoses. Once assembled, the oligosaccharide is transferred from the lipid to nascent proteins by oligosaccharyltransferases. Catalyzes, on the cytoplasmic face of the endoplasmic reticulum, the addition of the fourth and fifth mannose residues to the dolichol-linked oligosaccharide chain, to produce Man(5)GlcNAc(2)-PP-dolichol core oligosaccharide.</text>
</comment>
<dbReference type="UniPathway" id="UPA00378"/>
<dbReference type="EMBL" id="OOIN01000013">
    <property type="protein sequence ID" value="SPO26284.1"/>
    <property type="molecule type" value="Genomic_DNA"/>
</dbReference>
<dbReference type="Pfam" id="PF00534">
    <property type="entry name" value="Glycos_transf_1"/>
    <property type="match status" value="1"/>
</dbReference>
<dbReference type="GO" id="GO:0005789">
    <property type="term" value="C:endoplasmic reticulum membrane"/>
    <property type="evidence" value="ECO:0007669"/>
    <property type="project" value="UniProtKB-SubCell"/>
</dbReference>
<dbReference type="CDD" id="cd03806">
    <property type="entry name" value="GT4_ALG11-like"/>
    <property type="match status" value="1"/>
</dbReference>
<reference evidence="15 16" key="1">
    <citation type="submission" date="2018-03" db="EMBL/GenBank/DDBJ databases">
        <authorList>
            <person name="Guldener U."/>
        </authorList>
    </citation>
    <scope>NUCLEOTIDE SEQUENCE [LARGE SCALE GENOMIC DNA]</scope>
    <source>
        <strain evidence="15 16">NBRC100155</strain>
    </source>
</reference>
<keyword evidence="10 12" id="KW-0472">Membrane</keyword>
<dbReference type="InterPro" id="IPR031814">
    <property type="entry name" value="ALG11_N"/>
</dbReference>
<evidence type="ECO:0000259" key="13">
    <source>
        <dbReference type="Pfam" id="PF00534"/>
    </source>
</evidence>
<feature type="transmembrane region" description="Helical" evidence="12">
    <location>
        <begin position="42"/>
        <end position="63"/>
    </location>
</feature>
<evidence type="ECO:0000256" key="6">
    <source>
        <dbReference type="ARBA" id="ARBA00022679"/>
    </source>
</evidence>
<comment type="catalytic activity">
    <reaction evidence="11 12">
        <text>an alpha-D-Man-(1-&gt;3)-[alpha-D-Man-(1-&gt;6)]-beta-D-Man-(1-&gt;4)-beta-D-GlcNAc-(1-&gt;4)-alpha-D-GlcNAc-diphospho-di-trans,poly-cis-dolichol + 2 GDP-alpha-D-mannose = an alpha-D-Man-(1-&gt;2)-alpha-D-Man-(1-&gt;2)-alpha-D-Man-(1-&gt;3)-[alpha-D-Man-(1-&gt;6)]-beta-D-Man-(1-&gt;4)-beta-D-GlcNAc-(1-&gt;4)-alpha-D-GlcNAc-diphospho-di-trans,poly-cis-dolichol + 2 GDP + 2 H(+)</text>
        <dbReference type="Rhea" id="RHEA:29523"/>
        <dbReference type="Rhea" id="RHEA-COMP:19515"/>
        <dbReference type="Rhea" id="RHEA-COMP:19516"/>
        <dbReference type="ChEBI" id="CHEBI:15378"/>
        <dbReference type="ChEBI" id="CHEBI:57527"/>
        <dbReference type="ChEBI" id="CHEBI:58189"/>
        <dbReference type="ChEBI" id="CHEBI:132511"/>
        <dbReference type="ChEBI" id="CHEBI:132515"/>
        <dbReference type="EC" id="2.4.1.131"/>
    </reaction>
    <physiologicalReaction direction="left-to-right" evidence="11 12">
        <dbReference type="Rhea" id="RHEA:29524"/>
    </physiologicalReaction>
</comment>
<feature type="domain" description="Glycosyl transferase family 1" evidence="13">
    <location>
        <begin position="333"/>
        <end position="476"/>
    </location>
</feature>
<dbReference type="OrthoDB" id="2276068at2759"/>
<protein>
    <recommendedName>
        <fullName evidence="4 12">GDP-Man:Man(3)GlcNAc(2)-PP-Dol alpha-1,2-mannosyltransferase</fullName>
        <ecNumber evidence="3 12">2.4.1.131</ecNumber>
    </recommendedName>
</protein>
<dbReference type="Gene3D" id="3.40.50.2000">
    <property type="entry name" value="Glycogen Phosphorylase B"/>
    <property type="match status" value="1"/>
</dbReference>
<evidence type="ECO:0000256" key="7">
    <source>
        <dbReference type="ARBA" id="ARBA00022692"/>
    </source>
</evidence>
<evidence type="ECO:0000256" key="1">
    <source>
        <dbReference type="ARBA" id="ARBA00004389"/>
    </source>
</evidence>
<comment type="similarity">
    <text evidence="12">Belongs to the glycosyltransferase group 1 family. Glycosyltransferase 4 subfamily.</text>
</comment>
<dbReference type="AlphaFoldDB" id="A0A5C3E6E5"/>
<proteinExistence type="inferred from homology"/>
<evidence type="ECO:0000256" key="8">
    <source>
        <dbReference type="ARBA" id="ARBA00022824"/>
    </source>
</evidence>
<evidence type="ECO:0000256" key="11">
    <source>
        <dbReference type="ARBA" id="ARBA00045065"/>
    </source>
</evidence>
<dbReference type="InterPro" id="IPR038013">
    <property type="entry name" value="ALG11"/>
</dbReference>
<dbReference type="GO" id="GO:0006487">
    <property type="term" value="P:protein N-linked glycosylation"/>
    <property type="evidence" value="ECO:0007669"/>
    <property type="project" value="TreeGrafter"/>
</dbReference>
<evidence type="ECO:0000259" key="14">
    <source>
        <dbReference type="Pfam" id="PF15924"/>
    </source>
</evidence>
<keyword evidence="7 12" id="KW-0812">Transmembrane</keyword>
<evidence type="ECO:0000256" key="4">
    <source>
        <dbReference type="ARBA" id="ARBA00022018"/>
    </source>
</evidence>
<keyword evidence="9 12" id="KW-1133">Transmembrane helix</keyword>
<evidence type="ECO:0000313" key="15">
    <source>
        <dbReference type="EMBL" id="SPO26284.1"/>
    </source>
</evidence>
<evidence type="ECO:0000256" key="5">
    <source>
        <dbReference type="ARBA" id="ARBA00022676"/>
    </source>
</evidence>
<evidence type="ECO:0000256" key="3">
    <source>
        <dbReference type="ARBA" id="ARBA00012645"/>
    </source>
</evidence>
<evidence type="ECO:0000256" key="2">
    <source>
        <dbReference type="ARBA" id="ARBA00004922"/>
    </source>
</evidence>
<comment type="pathway">
    <text evidence="2 12">Protein modification; protein glycosylation.</text>
</comment>
<dbReference type="PANTHER" id="PTHR45919:SF1">
    <property type="entry name" value="GDP-MAN:MAN(3)GLCNAC(2)-PP-DOL ALPHA-1,2-MANNOSYLTRANSFERASE"/>
    <property type="match status" value="1"/>
</dbReference>
<dbReference type="GO" id="GO:0004377">
    <property type="term" value="F:GDP-Man:Man(3)GlcNAc(2)-PP-Dol alpha-1,2-mannosyltransferase activity"/>
    <property type="evidence" value="ECO:0007669"/>
    <property type="project" value="UniProtKB-UniRule"/>
</dbReference>
<accession>A0A5C3E6E5</accession>
<dbReference type="Pfam" id="PF15924">
    <property type="entry name" value="ALG11_N"/>
    <property type="match status" value="1"/>
</dbReference>